<evidence type="ECO:0000313" key="5">
    <source>
        <dbReference type="EMBL" id="MFD2599012.1"/>
    </source>
</evidence>
<keyword evidence="6" id="KW-1185">Reference proteome</keyword>
<evidence type="ECO:0000256" key="2">
    <source>
        <dbReference type="PROSITE-ProRule" id="PRU01360"/>
    </source>
</evidence>
<feature type="signal peptide" evidence="3">
    <location>
        <begin position="1"/>
        <end position="26"/>
    </location>
</feature>
<dbReference type="Gene3D" id="2.170.130.10">
    <property type="entry name" value="TonB-dependent receptor, plug domain"/>
    <property type="match status" value="1"/>
</dbReference>
<evidence type="ECO:0000256" key="3">
    <source>
        <dbReference type="SAM" id="SignalP"/>
    </source>
</evidence>
<dbReference type="Pfam" id="PF07715">
    <property type="entry name" value="Plug"/>
    <property type="match status" value="1"/>
</dbReference>
<dbReference type="InterPro" id="IPR039426">
    <property type="entry name" value="TonB-dep_rcpt-like"/>
</dbReference>
<dbReference type="InterPro" id="IPR037066">
    <property type="entry name" value="Plug_dom_sf"/>
</dbReference>
<protein>
    <submittedName>
        <fullName evidence="5">SusC/RagA family TonB-linked outer membrane protein</fullName>
    </submittedName>
</protein>
<dbReference type="InterPro" id="IPR023997">
    <property type="entry name" value="TonB-dep_OMP_SusC/RagA_CS"/>
</dbReference>
<dbReference type="Pfam" id="PF13715">
    <property type="entry name" value="CarbopepD_reg_2"/>
    <property type="match status" value="1"/>
</dbReference>
<dbReference type="SUPFAM" id="SSF49464">
    <property type="entry name" value="Carboxypeptidase regulatory domain-like"/>
    <property type="match status" value="1"/>
</dbReference>
<sequence length="1029" mass="113930">MKIPSASRLLLLTGFLSFVVPELACAFQNVQTAGRDDLTITGTVTDSIGTTLRGVTVSEKGTTNSVATNQNGRYTINVKSSEAILVFSLVGYADREIQVARETVINAVLSTRDNQLEDIVVVGYGTQKRTLVTGSVSTVQSKDITVAPVGSTINTLAGRIPGLISKQESGRPGADQAALSIRGFGQAIWIVDGVESNFNNIDPNQIESISILKDGAAAIYGARAGNGVVLVTTKQGLVGKTDITLNSAYTLQGNTIMVEPVSSGQYAELQNRFFQSQGRPLPYTEEDIQKYYDGTDPGYPNTNWRKVAMKNWAPQHNQNVSVRGGSDKIKYFGFIGYMDQQSIWRNNGGGYKRYNLQSNIDAKISDDFSVQLLLSGVHDGRSESARGAGINGGVFGDLWASLPIYPATLPDPTKHSYAVAQGVGSALLATDEEIFGYSRNNAENVKATFIADYKIRAVEGLSLKAFINYDKTYITNKHFLKAYSFYTYDPASEQYTLIGSKGSTAKLDYSNQQNRNITTQFSINYNRRFNNDHYVNALLLNEMIDYRTNVVLAGRDNFLTQSIEELFAGSVATVTANSSATQMGRASYLGRVNYSYKEKYIADVALRADASAKFAEGSRWGYFPSTSLSWRIDQEDFFQQLKAVDELKLRASYGRSGLDNVGDFRFLTGYQLGGQWLIGDTPGPGIATTGLANPNLTWQNVAISNLGVDFSLYNRKLYGTAEVFYRKLTRIPATRLTTLPNTFGAVLPEENLNSMSNRGFDFSLGTVGNIGELNYDISGNLSWSRAKWIHYEEPEYTDPDQIRLYQLSGQWADRRIGYRADGLFTSQEEIDNLAFTYPQGNDGLRPGDIKYIDVNGDGKLDFRDQEVIGAGTTPNWMAGLTINLRYKNFDLQTLFQGAFNHYAYILTGRTDVNYSVAFYNTLWTEENNRADAYTPRIGGASSNSLFSDHFYRKINYLRLKTLAIGYTLPQTISERARIRNLRVFLAGTNLFTVSPLNEFFMDPEAPSSFGVGYHYPQQRTITLGLNLTL</sequence>
<dbReference type="InterPro" id="IPR008969">
    <property type="entry name" value="CarboxyPept-like_regulatory"/>
</dbReference>
<dbReference type="InterPro" id="IPR012910">
    <property type="entry name" value="Plug_dom"/>
</dbReference>
<keyword evidence="1 3" id="KW-0732">Signal</keyword>
<feature type="chain" id="PRO_5047187842" evidence="3">
    <location>
        <begin position="27"/>
        <end position="1029"/>
    </location>
</feature>
<proteinExistence type="inferred from homology"/>
<accession>A0ABW5NL90</accession>
<feature type="domain" description="TonB-dependent receptor plug" evidence="4">
    <location>
        <begin position="132"/>
        <end position="228"/>
    </location>
</feature>
<dbReference type="PANTHER" id="PTHR30069">
    <property type="entry name" value="TONB-DEPENDENT OUTER MEMBRANE RECEPTOR"/>
    <property type="match status" value="1"/>
</dbReference>
<gene>
    <name evidence="5" type="ORF">ACFSQ3_08605</name>
</gene>
<dbReference type="EMBL" id="JBHUMA010000006">
    <property type="protein sequence ID" value="MFD2599012.1"/>
    <property type="molecule type" value="Genomic_DNA"/>
</dbReference>
<evidence type="ECO:0000256" key="1">
    <source>
        <dbReference type="ARBA" id="ARBA00022729"/>
    </source>
</evidence>
<name>A0ABW5NL90_9SPHI</name>
<keyword evidence="2" id="KW-1134">Transmembrane beta strand</keyword>
<dbReference type="NCBIfam" id="TIGR04057">
    <property type="entry name" value="SusC_RagA_signa"/>
    <property type="match status" value="1"/>
</dbReference>
<keyword evidence="2" id="KW-0812">Transmembrane</keyword>
<dbReference type="InterPro" id="IPR023996">
    <property type="entry name" value="TonB-dep_OMP_SusC/RagA"/>
</dbReference>
<keyword evidence="2" id="KW-0472">Membrane</keyword>
<dbReference type="PANTHER" id="PTHR30069:SF29">
    <property type="entry name" value="HEMOGLOBIN AND HEMOGLOBIN-HAPTOGLOBIN-BINDING PROTEIN 1-RELATED"/>
    <property type="match status" value="1"/>
</dbReference>
<keyword evidence="2" id="KW-0813">Transport</keyword>
<dbReference type="SUPFAM" id="SSF56935">
    <property type="entry name" value="Porins"/>
    <property type="match status" value="1"/>
</dbReference>
<comment type="similarity">
    <text evidence="2">Belongs to the TonB-dependent receptor family.</text>
</comment>
<organism evidence="5 6">
    <name type="scientific">Sphingobacterium corticis</name>
    <dbReference type="NCBI Taxonomy" id="1812823"/>
    <lineage>
        <taxon>Bacteria</taxon>
        <taxon>Pseudomonadati</taxon>
        <taxon>Bacteroidota</taxon>
        <taxon>Sphingobacteriia</taxon>
        <taxon>Sphingobacteriales</taxon>
        <taxon>Sphingobacteriaceae</taxon>
        <taxon>Sphingobacterium</taxon>
    </lineage>
</organism>
<evidence type="ECO:0000313" key="6">
    <source>
        <dbReference type="Proteomes" id="UP001597393"/>
    </source>
</evidence>
<comment type="caution">
    <text evidence="5">The sequence shown here is derived from an EMBL/GenBank/DDBJ whole genome shotgun (WGS) entry which is preliminary data.</text>
</comment>
<dbReference type="PROSITE" id="PS52016">
    <property type="entry name" value="TONB_DEPENDENT_REC_3"/>
    <property type="match status" value="1"/>
</dbReference>
<dbReference type="Gene3D" id="2.60.40.1120">
    <property type="entry name" value="Carboxypeptidase-like, regulatory domain"/>
    <property type="match status" value="1"/>
</dbReference>
<dbReference type="RefSeq" id="WP_380869140.1">
    <property type="nucleotide sequence ID" value="NZ_JBHUMA010000006.1"/>
</dbReference>
<dbReference type="NCBIfam" id="TIGR04056">
    <property type="entry name" value="OMP_RagA_SusC"/>
    <property type="match status" value="1"/>
</dbReference>
<evidence type="ECO:0000259" key="4">
    <source>
        <dbReference type="Pfam" id="PF07715"/>
    </source>
</evidence>
<reference evidence="6" key="1">
    <citation type="journal article" date="2019" name="Int. J. Syst. Evol. Microbiol.">
        <title>The Global Catalogue of Microorganisms (GCM) 10K type strain sequencing project: providing services to taxonomists for standard genome sequencing and annotation.</title>
        <authorList>
            <consortium name="The Broad Institute Genomics Platform"/>
            <consortium name="The Broad Institute Genome Sequencing Center for Infectious Disease"/>
            <person name="Wu L."/>
            <person name="Ma J."/>
        </authorList>
    </citation>
    <scope>NUCLEOTIDE SEQUENCE [LARGE SCALE GENOMIC DNA]</scope>
    <source>
        <strain evidence="6">KCTC 42248</strain>
    </source>
</reference>
<keyword evidence="2" id="KW-0998">Cell outer membrane</keyword>
<comment type="subcellular location">
    <subcellularLocation>
        <location evidence="2">Cell outer membrane</location>
        <topology evidence="2">Multi-pass membrane protein</topology>
    </subcellularLocation>
</comment>
<dbReference type="Proteomes" id="UP001597393">
    <property type="component" value="Unassembled WGS sequence"/>
</dbReference>